<dbReference type="AlphaFoldDB" id="A0A7D9J0W2"/>
<comment type="caution">
    <text evidence="1">The sequence shown here is derived from an EMBL/GenBank/DDBJ whole genome shotgun (WGS) entry which is preliminary data.</text>
</comment>
<feature type="non-terminal residue" evidence="1">
    <location>
        <position position="1"/>
    </location>
</feature>
<dbReference type="PANTHER" id="PTHR31424:SF3">
    <property type="entry name" value="RING-TYPE DOMAIN-CONTAINING PROTEIN"/>
    <property type="match status" value="1"/>
</dbReference>
<dbReference type="OrthoDB" id="5988461at2759"/>
<dbReference type="EMBL" id="CACRXK020009904">
    <property type="protein sequence ID" value="CAB4018208.1"/>
    <property type="molecule type" value="Genomic_DNA"/>
</dbReference>
<accession>A0A7D9J0W2</accession>
<evidence type="ECO:0000313" key="1">
    <source>
        <dbReference type="EMBL" id="CAB4018208.1"/>
    </source>
</evidence>
<organism evidence="1 2">
    <name type="scientific">Paramuricea clavata</name>
    <name type="common">Red gorgonian</name>
    <name type="synonym">Violescent sea-whip</name>
    <dbReference type="NCBI Taxonomy" id="317549"/>
    <lineage>
        <taxon>Eukaryota</taxon>
        <taxon>Metazoa</taxon>
        <taxon>Cnidaria</taxon>
        <taxon>Anthozoa</taxon>
        <taxon>Octocorallia</taxon>
        <taxon>Malacalcyonacea</taxon>
        <taxon>Plexauridae</taxon>
        <taxon>Paramuricea</taxon>
    </lineage>
</organism>
<reference evidence="1" key="1">
    <citation type="submission" date="2020-04" db="EMBL/GenBank/DDBJ databases">
        <authorList>
            <person name="Alioto T."/>
            <person name="Alioto T."/>
            <person name="Gomez Garrido J."/>
        </authorList>
    </citation>
    <scope>NUCLEOTIDE SEQUENCE</scope>
    <source>
        <strain evidence="1">A484AB</strain>
    </source>
</reference>
<dbReference type="PANTHER" id="PTHR31424">
    <property type="entry name" value="PROTEIN CBG23806"/>
    <property type="match status" value="1"/>
</dbReference>
<name>A0A7D9J0W2_PARCT</name>
<evidence type="ECO:0000313" key="2">
    <source>
        <dbReference type="Proteomes" id="UP001152795"/>
    </source>
</evidence>
<proteinExistence type="predicted"/>
<protein>
    <submittedName>
        <fullName evidence="1">Uncharacterized protein</fullName>
    </submittedName>
</protein>
<keyword evidence="2" id="KW-1185">Reference proteome</keyword>
<gene>
    <name evidence="1" type="ORF">PACLA_8A060411</name>
</gene>
<dbReference type="Proteomes" id="UP001152795">
    <property type="component" value="Unassembled WGS sequence"/>
</dbReference>
<sequence>MLEGNDVTVLIDEENVRNKRVYINEQGYRGCAKHYEQLNTNENTKVEILLFLVDKFGVSDKFVHEISMVFQDLPRSYVVKECRLKINSNCVISPTPGSYPGAQVSFKEKLANKLKLM</sequence>